<reference evidence="4 5" key="1">
    <citation type="submission" date="2014-03" db="EMBL/GenBank/DDBJ databases">
        <title>The draft genome sequence of Thalassospira mesophila JCM 18969.</title>
        <authorList>
            <person name="Lai Q."/>
            <person name="Shao Z."/>
        </authorList>
    </citation>
    <scope>NUCLEOTIDE SEQUENCE [LARGE SCALE GENOMIC DNA]</scope>
    <source>
        <strain evidence="4 5">JCM 18969</strain>
    </source>
</reference>
<dbReference type="Proteomes" id="UP000193391">
    <property type="component" value="Unassembled WGS sequence"/>
</dbReference>
<dbReference type="Gene3D" id="3.30.2020.30">
    <property type="match status" value="1"/>
</dbReference>
<dbReference type="GO" id="GO:0046872">
    <property type="term" value="F:metal ion binding"/>
    <property type="evidence" value="ECO:0007669"/>
    <property type="project" value="UniProtKB-KW"/>
</dbReference>
<comment type="caution">
    <text evidence="4">The sequence shown here is derived from an EMBL/GenBank/DDBJ whole genome shotgun (WGS) entry which is preliminary data.</text>
</comment>
<evidence type="ECO:0000259" key="3">
    <source>
        <dbReference type="Pfam" id="PF06155"/>
    </source>
</evidence>
<gene>
    <name evidence="4" type="ORF">TMES_02245</name>
</gene>
<dbReference type="STRING" id="1293891.TMES_02245"/>
<proteinExistence type="predicted"/>
<dbReference type="PANTHER" id="PTHR35303">
    <property type="entry name" value="OS02G0197800 PROTEIN"/>
    <property type="match status" value="1"/>
</dbReference>
<protein>
    <recommendedName>
        <fullName evidence="3">Gamma-butyrobetaine hydroxylase-like N-terminal domain-containing protein</fullName>
    </recommendedName>
</protein>
<keyword evidence="2" id="KW-0408">Iron</keyword>
<keyword evidence="5" id="KW-1185">Reference proteome</keyword>
<feature type="domain" description="Gamma-butyrobetaine hydroxylase-like N-terminal" evidence="3">
    <location>
        <begin position="16"/>
        <end position="99"/>
    </location>
</feature>
<dbReference type="RefSeq" id="WP_085579008.1">
    <property type="nucleotide sequence ID" value="NZ_JFKA01000001.1"/>
</dbReference>
<evidence type="ECO:0000256" key="2">
    <source>
        <dbReference type="ARBA" id="ARBA00023004"/>
    </source>
</evidence>
<dbReference type="OrthoDB" id="9794178at2"/>
<name>A0A1Y2L539_9PROT</name>
<evidence type="ECO:0000256" key="1">
    <source>
        <dbReference type="ARBA" id="ARBA00022723"/>
    </source>
</evidence>
<accession>A0A1Y2L539</accession>
<evidence type="ECO:0000313" key="5">
    <source>
        <dbReference type="Proteomes" id="UP000193391"/>
    </source>
</evidence>
<dbReference type="InterPro" id="IPR010376">
    <property type="entry name" value="GBBH-like_N"/>
</dbReference>
<dbReference type="PANTHER" id="PTHR35303:SF5">
    <property type="entry name" value="OS02G0197800 PROTEIN"/>
    <property type="match status" value="1"/>
</dbReference>
<dbReference type="AlphaFoldDB" id="A0A1Y2L539"/>
<keyword evidence="1" id="KW-0479">Metal-binding</keyword>
<sequence length="133" mass="15370">MSDNAFTPSHIPIEINYLKQDRVLEVIWDDDLQTRLSAELLRVESPSAEVQGHHPSEKRIISGRKHVGIINIEPVGHYAVKITFDDLHDSGIYSWHYLRELHNTQTKLWQQYEQALKDRGLSREPAAARPAHK</sequence>
<dbReference type="Pfam" id="PF06155">
    <property type="entry name" value="GBBH-like_N"/>
    <property type="match status" value="1"/>
</dbReference>
<dbReference type="InterPro" id="IPR038492">
    <property type="entry name" value="GBBH-like_N_sf"/>
</dbReference>
<dbReference type="EMBL" id="JFKA01000001">
    <property type="protein sequence ID" value="OSQ40593.1"/>
    <property type="molecule type" value="Genomic_DNA"/>
</dbReference>
<evidence type="ECO:0000313" key="4">
    <source>
        <dbReference type="EMBL" id="OSQ40593.1"/>
    </source>
</evidence>
<organism evidence="4 5">
    <name type="scientific">Thalassospira mesophila</name>
    <dbReference type="NCBI Taxonomy" id="1293891"/>
    <lineage>
        <taxon>Bacteria</taxon>
        <taxon>Pseudomonadati</taxon>
        <taxon>Pseudomonadota</taxon>
        <taxon>Alphaproteobacteria</taxon>
        <taxon>Rhodospirillales</taxon>
        <taxon>Thalassospiraceae</taxon>
        <taxon>Thalassospira</taxon>
    </lineage>
</organism>